<dbReference type="NCBIfam" id="TIGR00254">
    <property type="entry name" value="GGDEF"/>
    <property type="match status" value="1"/>
</dbReference>
<comment type="caution">
    <text evidence="9">The sequence shown here is derived from an EMBL/GenBank/DDBJ whole genome shotgun (WGS) entry which is preliminary data.</text>
</comment>
<keyword evidence="4 7" id="KW-1133">Transmembrane helix</keyword>
<evidence type="ECO:0000256" key="2">
    <source>
        <dbReference type="ARBA" id="ARBA00012528"/>
    </source>
</evidence>
<dbReference type="SUPFAM" id="SSF55785">
    <property type="entry name" value="PYP-like sensor domain (PAS domain)"/>
    <property type="match status" value="1"/>
</dbReference>
<dbReference type="InterPro" id="IPR029787">
    <property type="entry name" value="Nucleotide_cyclase"/>
</dbReference>
<organism evidence="9 10">
    <name type="scientific">Candidatus Accumulibacter appositus</name>
    <dbReference type="NCBI Taxonomy" id="1454003"/>
    <lineage>
        <taxon>Bacteria</taxon>
        <taxon>Pseudomonadati</taxon>
        <taxon>Pseudomonadota</taxon>
        <taxon>Betaproteobacteria</taxon>
        <taxon>Candidatus Accumulibacter</taxon>
    </lineage>
</organism>
<name>A0A011QJK7_9PROT</name>
<dbReference type="GO" id="GO:0016020">
    <property type="term" value="C:membrane"/>
    <property type="evidence" value="ECO:0007669"/>
    <property type="project" value="UniProtKB-SubCell"/>
</dbReference>
<dbReference type="CDD" id="cd01949">
    <property type="entry name" value="GGDEF"/>
    <property type="match status" value="1"/>
</dbReference>
<dbReference type="NCBIfam" id="TIGR00229">
    <property type="entry name" value="sensory_box"/>
    <property type="match status" value="1"/>
</dbReference>
<dbReference type="AlphaFoldDB" id="A0A011QJK7"/>
<protein>
    <recommendedName>
        <fullName evidence="2">diguanylate cyclase</fullName>
        <ecNumber evidence="2">2.7.7.65</ecNumber>
    </recommendedName>
</protein>
<feature type="transmembrane region" description="Helical" evidence="7">
    <location>
        <begin position="167"/>
        <end position="189"/>
    </location>
</feature>
<evidence type="ECO:0000256" key="7">
    <source>
        <dbReference type="SAM" id="Phobius"/>
    </source>
</evidence>
<dbReference type="STRING" id="1454003.AW10_02656"/>
<evidence type="ECO:0000259" key="8">
    <source>
        <dbReference type="PROSITE" id="PS50887"/>
    </source>
</evidence>
<evidence type="ECO:0000313" key="9">
    <source>
        <dbReference type="EMBL" id="EXI79014.1"/>
    </source>
</evidence>
<evidence type="ECO:0000256" key="1">
    <source>
        <dbReference type="ARBA" id="ARBA00004141"/>
    </source>
</evidence>
<dbReference type="GO" id="GO:0052621">
    <property type="term" value="F:diguanylate cyclase activity"/>
    <property type="evidence" value="ECO:0007669"/>
    <property type="project" value="UniProtKB-EC"/>
</dbReference>
<dbReference type="Proteomes" id="UP000021816">
    <property type="component" value="Unassembled WGS sequence"/>
</dbReference>
<keyword evidence="9" id="KW-0548">Nucleotidyltransferase</keyword>
<keyword evidence="5 7" id="KW-0472">Membrane</keyword>
<keyword evidence="9" id="KW-0808">Transferase</keyword>
<feature type="domain" description="GGDEF" evidence="8">
    <location>
        <begin position="360"/>
        <end position="491"/>
    </location>
</feature>
<accession>A0A011QJK7</accession>
<evidence type="ECO:0000256" key="3">
    <source>
        <dbReference type="ARBA" id="ARBA00022692"/>
    </source>
</evidence>
<gene>
    <name evidence="9" type="primary">yeaJ</name>
    <name evidence="9" type="ORF">AW10_02656</name>
</gene>
<dbReference type="Gene3D" id="3.30.450.20">
    <property type="entry name" value="PAS domain"/>
    <property type="match status" value="1"/>
</dbReference>
<reference evidence="9 10" key="1">
    <citation type="submission" date="2014-02" db="EMBL/GenBank/DDBJ databases">
        <title>Expanding our view of genomic diversity in Candidatus Accumulibacter clades.</title>
        <authorList>
            <person name="Skennerton C.T."/>
            <person name="Barr J.J."/>
            <person name="Slater F.R."/>
            <person name="Bond P.L."/>
            <person name="Tyson G.W."/>
        </authorList>
    </citation>
    <scope>NUCLEOTIDE SEQUENCE [LARGE SCALE GENOMIC DNA]</scope>
    <source>
        <strain evidence="10">BA-92</strain>
    </source>
</reference>
<dbReference type="PANTHER" id="PTHR45138">
    <property type="entry name" value="REGULATORY COMPONENTS OF SENSORY TRANSDUCTION SYSTEM"/>
    <property type="match status" value="1"/>
</dbReference>
<evidence type="ECO:0000313" key="10">
    <source>
        <dbReference type="Proteomes" id="UP000021816"/>
    </source>
</evidence>
<comment type="catalytic activity">
    <reaction evidence="6">
        <text>2 GTP = 3',3'-c-di-GMP + 2 diphosphate</text>
        <dbReference type="Rhea" id="RHEA:24898"/>
        <dbReference type="ChEBI" id="CHEBI:33019"/>
        <dbReference type="ChEBI" id="CHEBI:37565"/>
        <dbReference type="ChEBI" id="CHEBI:58805"/>
        <dbReference type="EC" id="2.7.7.65"/>
    </reaction>
</comment>
<comment type="subcellular location">
    <subcellularLocation>
        <location evidence="1">Membrane</location>
        <topology evidence="1">Multi-pass membrane protein</topology>
    </subcellularLocation>
</comment>
<dbReference type="Pfam" id="PF00990">
    <property type="entry name" value="GGDEF"/>
    <property type="match status" value="1"/>
</dbReference>
<dbReference type="InterPro" id="IPR035965">
    <property type="entry name" value="PAS-like_dom_sf"/>
</dbReference>
<dbReference type="SMART" id="SM00267">
    <property type="entry name" value="GGDEF"/>
    <property type="match status" value="1"/>
</dbReference>
<evidence type="ECO:0000256" key="4">
    <source>
        <dbReference type="ARBA" id="ARBA00022989"/>
    </source>
</evidence>
<evidence type="ECO:0000256" key="6">
    <source>
        <dbReference type="ARBA" id="ARBA00034247"/>
    </source>
</evidence>
<dbReference type="InterPro" id="IPR043128">
    <property type="entry name" value="Rev_trsase/Diguanyl_cyclase"/>
</dbReference>
<dbReference type="Pfam" id="PF13188">
    <property type="entry name" value="PAS_8"/>
    <property type="match status" value="1"/>
</dbReference>
<dbReference type="PROSITE" id="PS50887">
    <property type="entry name" value="GGDEF"/>
    <property type="match status" value="1"/>
</dbReference>
<dbReference type="InterPro" id="IPR029095">
    <property type="entry name" value="NarX-like_N"/>
</dbReference>
<dbReference type="InterPro" id="IPR000014">
    <property type="entry name" value="PAS"/>
</dbReference>
<keyword evidence="3 7" id="KW-0812">Transmembrane</keyword>
<dbReference type="InterPro" id="IPR000160">
    <property type="entry name" value="GGDEF_dom"/>
</dbReference>
<dbReference type="EC" id="2.7.7.65" evidence="2"/>
<dbReference type="PANTHER" id="PTHR45138:SF9">
    <property type="entry name" value="DIGUANYLATE CYCLASE DGCM-RELATED"/>
    <property type="match status" value="1"/>
</dbReference>
<dbReference type="EMBL" id="JEMX01000061">
    <property type="protein sequence ID" value="EXI79014.1"/>
    <property type="molecule type" value="Genomic_DNA"/>
</dbReference>
<dbReference type="PATRIC" id="fig|1454003.3.peg.2707"/>
<dbReference type="SMART" id="SM00091">
    <property type="entry name" value="PAS"/>
    <property type="match status" value="1"/>
</dbReference>
<sequence>MALAVIAVLTIAAQVVMQWVLADQKYDSHVVNIAGRQRMLSQKITALSYYISTAASGDEDSRYRGQLDEALKQWERAHAGLLRGDSELGLPGRNSKEVEDLFGPLQAHHEAIAAAARAILSASGNIATLARYIDNIKQHEADFLVGMSDIVTLYDRQANARVVLARWIEIALMSTTLLVLVLSAAFICAPATRRIQRDMKELADREEDLERLFSASPTALLLVLGEKLTILHANQKAMDLLGLPLDAMQDTKLLPLLAREQDANRSFLDKIRNGDTLNECEIFLHDAVGSTFEALVSVRSISFSGQAVLVLGITSISEQKRAQQALEHYATFDELTGLLNRRTGMMMLAKSMARLQREGGRLAVCFVDLDGLKRTNDDFGHAEGDWLISSVAKVLMRSIRASDGAVRLGGDEFLLILHDCDLDEGSRLLGRAERCLQETAVAADKPFPIGFSYGLAIYTPENDATPDELISAADSRMYRAKQEKKRLRSAS</sequence>
<dbReference type="Pfam" id="PF13675">
    <property type="entry name" value="PilJ"/>
    <property type="match status" value="1"/>
</dbReference>
<dbReference type="Gene3D" id="3.30.70.270">
    <property type="match status" value="1"/>
</dbReference>
<dbReference type="SUPFAM" id="SSF55073">
    <property type="entry name" value="Nucleotide cyclase"/>
    <property type="match status" value="1"/>
</dbReference>
<dbReference type="InterPro" id="IPR050469">
    <property type="entry name" value="Diguanylate_Cyclase"/>
</dbReference>
<proteinExistence type="predicted"/>
<dbReference type="CDD" id="cd00130">
    <property type="entry name" value="PAS"/>
    <property type="match status" value="1"/>
</dbReference>
<evidence type="ECO:0000256" key="5">
    <source>
        <dbReference type="ARBA" id="ARBA00023136"/>
    </source>
</evidence>